<dbReference type="InterPro" id="IPR023606">
    <property type="entry name" value="CoA-Trfase_III_dom_1_sf"/>
</dbReference>
<dbReference type="Gene3D" id="3.40.50.10540">
    <property type="entry name" value="Crotonobetainyl-coa:carnitine coa-transferase, domain 1"/>
    <property type="match status" value="1"/>
</dbReference>
<dbReference type="EC" id="5.1.99.4" evidence="1"/>
<reference evidence="1 2" key="1">
    <citation type="journal article" date="2012" name="J. Bacteriol.">
        <title>Genome sequence of proteorhodopsin-containing sea ice bacterium Glaciecola punicea ACAM 611T.</title>
        <authorList>
            <person name="Qin Q.-L."/>
            <person name="Xie B.-B."/>
            <person name="Shu Y.-L."/>
            <person name="Rong J.-C."/>
            <person name="Zhao D.-L."/>
            <person name="Zhang X.-Y."/>
            <person name="Chen X.-L."/>
            <person name="Zhou B.-C."/>
            <person name="Zhanga Y.-Z."/>
        </authorList>
    </citation>
    <scope>NUCLEOTIDE SEQUENCE [LARGE SCALE GENOMIC DNA]</scope>
    <source>
        <strain evidence="1 2">ACAM 611</strain>
    </source>
</reference>
<accession>H5TDT7</accession>
<dbReference type="InterPro" id="IPR044855">
    <property type="entry name" value="CoA-Trfase_III_dom3_sf"/>
</dbReference>
<keyword evidence="1" id="KW-0413">Isomerase</keyword>
<dbReference type="PANTHER" id="PTHR48228:SF5">
    <property type="entry name" value="ALPHA-METHYLACYL-COA RACEMASE"/>
    <property type="match status" value="1"/>
</dbReference>
<reference evidence="1 2" key="2">
    <citation type="journal article" date="2017" name="Antonie Van Leeuwenhoek">
        <title>Rhizobium rhizosphaerae sp. nov., a novel species isolated from rice rhizosphere.</title>
        <authorList>
            <person name="Zhao J.J."/>
            <person name="Zhang J."/>
            <person name="Zhang R.J."/>
            <person name="Zhang C.W."/>
            <person name="Yin H.Q."/>
            <person name="Zhang X.X."/>
        </authorList>
    </citation>
    <scope>NUCLEOTIDE SEQUENCE [LARGE SCALE GENOMIC DNA]</scope>
    <source>
        <strain evidence="1 2">ACAM 611</strain>
    </source>
</reference>
<keyword evidence="2" id="KW-1185">Reference proteome</keyword>
<dbReference type="OrthoDB" id="9058532at2"/>
<dbReference type="RefSeq" id="WP_006006638.1">
    <property type="nucleotide sequence ID" value="NZ_BAET01000029.1"/>
</dbReference>
<name>H5TDT7_9ALTE</name>
<dbReference type="eggNOG" id="COG1804">
    <property type="taxonomic scope" value="Bacteria"/>
</dbReference>
<dbReference type="AlphaFoldDB" id="H5TDT7"/>
<gene>
    <name evidence="1" type="primary">mcr</name>
    <name evidence="1" type="ORF">GPUN_2349</name>
</gene>
<comment type="caution">
    <text evidence="1">The sequence shown here is derived from an EMBL/GenBank/DDBJ whole genome shotgun (WGS) entry which is preliminary data.</text>
</comment>
<dbReference type="STRING" id="56804.BAE46_13540"/>
<evidence type="ECO:0000313" key="2">
    <source>
        <dbReference type="Proteomes" id="UP000053586"/>
    </source>
</evidence>
<sequence>MGALDGIKVIEMSGLGPCPFAGMLLADMGAEVIKVERSTHRDPLYEKDISARGKKSVVLNLKTAEGREVLMRLIQSADVLIEGYRPGVAERLGFGPTQCEAINDRLIYGRMTGWGQVGPLAGCAGHDLNYIAVSGALHAIGKSGESPTIPLNIVGDFAGGSLFLTNGILAALFERTRSNLGQVVDAAMVDGVANLMWMYHSFSDVNQWNVSERGTNLLDGGAFFYDTFETFDCRHIALASIEPQFFKELIELAELDVTLFNTTSQYDRKQWPILRQALAKIFKQKTQQQWCAILEGTDACFAPVLTLKEAPLHPHNVARETYLNVEGQVQPAPAPRLSRTPSRVRHGKHEAGVDTYDLLAKLGYSAEAIRQLKMNGAVG</sequence>
<organism evidence="1 2">
    <name type="scientific">Glaciecola punicea ACAM 611</name>
    <dbReference type="NCBI Taxonomy" id="1121923"/>
    <lineage>
        <taxon>Bacteria</taxon>
        <taxon>Pseudomonadati</taxon>
        <taxon>Pseudomonadota</taxon>
        <taxon>Gammaproteobacteria</taxon>
        <taxon>Alteromonadales</taxon>
        <taxon>Alteromonadaceae</taxon>
        <taxon>Glaciecola</taxon>
    </lineage>
</organism>
<dbReference type="PANTHER" id="PTHR48228">
    <property type="entry name" value="SUCCINYL-COA--D-CITRAMALATE COA-TRANSFERASE"/>
    <property type="match status" value="1"/>
</dbReference>
<dbReference type="Pfam" id="PF02515">
    <property type="entry name" value="CoA_transf_3"/>
    <property type="match status" value="1"/>
</dbReference>
<dbReference type="Gene3D" id="3.30.1540.10">
    <property type="entry name" value="formyl-coa transferase, domain 3"/>
    <property type="match status" value="1"/>
</dbReference>
<dbReference type="EMBL" id="BAET01000029">
    <property type="protein sequence ID" value="GAB56464.1"/>
    <property type="molecule type" value="Genomic_DNA"/>
</dbReference>
<proteinExistence type="predicted"/>
<dbReference type="Gene3D" id="3.30.60.110">
    <property type="match status" value="1"/>
</dbReference>
<protein>
    <submittedName>
        <fullName evidence="1">Alpha-methylacyl-CoA racemase</fullName>
        <ecNumber evidence="1">5.1.99.4</ecNumber>
    </submittedName>
</protein>
<dbReference type="SUPFAM" id="SSF89796">
    <property type="entry name" value="CoA-transferase family III (CaiB/BaiF)"/>
    <property type="match status" value="1"/>
</dbReference>
<evidence type="ECO:0000313" key="1">
    <source>
        <dbReference type="EMBL" id="GAB56464.1"/>
    </source>
</evidence>
<dbReference type="InterPro" id="IPR050509">
    <property type="entry name" value="CoA-transferase_III"/>
</dbReference>
<dbReference type="GO" id="GO:0008111">
    <property type="term" value="F:alpha-methylacyl-CoA racemase activity"/>
    <property type="evidence" value="ECO:0007669"/>
    <property type="project" value="UniProtKB-EC"/>
</dbReference>
<dbReference type="Proteomes" id="UP000053586">
    <property type="component" value="Unassembled WGS sequence"/>
</dbReference>
<dbReference type="InterPro" id="IPR003673">
    <property type="entry name" value="CoA-Trfase_fam_III"/>
</dbReference>